<dbReference type="STRING" id="1109443.G4TFL5"/>
<dbReference type="SMART" id="SM00412">
    <property type="entry name" value="Cu_FIST"/>
    <property type="match status" value="1"/>
</dbReference>
<dbReference type="Gene3D" id="3.90.430.10">
    <property type="entry name" value="Copper fist DNA-binding domain"/>
    <property type="match status" value="1"/>
</dbReference>
<dbReference type="PROSITE" id="PS50073">
    <property type="entry name" value="COPPER_FIST_2"/>
    <property type="match status" value="1"/>
</dbReference>
<evidence type="ECO:0000256" key="1">
    <source>
        <dbReference type="ARBA" id="ARBA00004123"/>
    </source>
</evidence>
<reference evidence="10 11" key="1">
    <citation type="journal article" date="2011" name="PLoS Pathog.">
        <title>Endophytic Life Strategies Decoded by Genome and Transcriptome Analyses of the Mutualistic Root Symbiont Piriformospora indica.</title>
        <authorList>
            <person name="Zuccaro A."/>
            <person name="Lahrmann U."/>
            <person name="Guldener U."/>
            <person name="Langen G."/>
            <person name="Pfiffi S."/>
            <person name="Biedenkopf D."/>
            <person name="Wong P."/>
            <person name="Samans B."/>
            <person name="Grimm C."/>
            <person name="Basiewicz M."/>
            <person name="Murat C."/>
            <person name="Martin F."/>
            <person name="Kogel K.H."/>
        </authorList>
    </citation>
    <scope>NUCLEOTIDE SEQUENCE [LARGE SCALE GENOMIC DNA]</scope>
    <source>
        <strain evidence="10 11">DSM 11827</strain>
    </source>
</reference>
<dbReference type="PRINTS" id="PR00617">
    <property type="entry name" value="COPPERFIST"/>
</dbReference>
<feature type="compositionally biased region" description="Basic residues" evidence="8">
    <location>
        <begin position="370"/>
        <end position="379"/>
    </location>
</feature>
<comment type="subcellular location">
    <subcellularLocation>
        <location evidence="1">Nucleus</location>
    </subcellularLocation>
</comment>
<evidence type="ECO:0000256" key="4">
    <source>
        <dbReference type="ARBA" id="ARBA00023008"/>
    </source>
</evidence>
<dbReference type="OrthoDB" id="5600085at2759"/>
<dbReference type="SMART" id="SM01090">
    <property type="entry name" value="Copper-fist"/>
    <property type="match status" value="1"/>
</dbReference>
<sequence>MVLLNGQKFACQSCIKGHRSSSCNHKDRPLFEIRKKGRPVSQCDACRDLRRTKKLHVKCLCDGRRDPEADIGPVEIQSPCASSGKTVGRKIPLIPTLPNGIKDLQSIPSPTTEDAMSISKLASIPGAHAKRPSPSPVEEQTCAPVRSCCSRKPTTGSVPKTAAPSHANVTPGAIPSPGFQSRLVLQTQSAVEYMECLCGPGCQCVGCAQHNQGDSESMVHDGMSCPVDCPSCVDNTHGAAWPSSFAHPSSNGSSMYGSMPNTFTFHQDMSVDQLPLSLDVDLSNLGVMSSWDAQAIWSALTETSGDDIDADGSPNPDYIPLPEEGVLRATIPKDTSSVSAIAENNSRPLACCVTKTCCDTPHSKEERPPQRQHSRRLRL</sequence>
<comment type="caution">
    <text evidence="10">The sequence shown here is derived from an EMBL/GenBank/DDBJ whole genome shotgun (WGS) entry which is preliminary data.</text>
</comment>
<feature type="domain" description="Copper-fist" evidence="9">
    <location>
        <begin position="1"/>
        <end position="40"/>
    </location>
</feature>
<dbReference type="InterPro" id="IPR001083">
    <property type="entry name" value="Cu_fist_DNA-bd_dom"/>
</dbReference>
<keyword evidence="3" id="KW-0862">Zinc</keyword>
<evidence type="ECO:0000259" key="9">
    <source>
        <dbReference type="PROSITE" id="PS50073"/>
    </source>
</evidence>
<dbReference type="GO" id="GO:0006878">
    <property type="term" value="P:intracellular copper ion homeostasis"/>
    <property type="evidence" value="ECO:0007669"/>
    <property type="project" value="TreeGrafter"/>
</dbReference>
<dbReference type="HOGENOM" id="CLU_729806_0_0_1"/>
<organism evidence="10 11">
    <name type="scientific">Serendipita indica (strain DSM 11827)</name>
    <name type="common">Root endophyte fungus</name>
    <name type="synonym">Piriformospora indica</name>
    <dbReference type="NCBI Taxonomy" id="1109443"/>
    <lineage>
        <taxon>Eukaryota</taxon>
        <taxon>Fungi</taxon>
        <taxon>Dikarya</taxon>
        <taxon>Basidiomycota</taxon>
        <taxon>Agaricomycotina</taxon>
        <taxon>Agaricomycetes</taxon>
        <taxon>Sebacinales</taxon>
        <taxon>Serendipitaceae</taxon>
        <taxon>Serendipita</taxon>
    </lineage>
</organism>
<dbReference type="GO" id="GO:0005634">
    <property type="term" value="C:nucleus"/>
    <property type="evidence" value="ECO:0007669"/>
    <property type="project" value="UniProtKB-SubCell"/>
</dbReference>
<dbReference type="eggNOG" id="ENOG502S7CA">
    <property type="taxonomic scope" value="Eukaryota"/>
</dbReference>
<dbReference type="GO" id="GO:0000981">
    <property type="term" value="F:DNA-binding transcription factor activity, RNA polymerase II-specific"/>
    <property type="evidence" value="ECO:0007669"/>
    <property type="project" value="TreeGrafter"/>
</dbReference>
<dbReference type="SUPFAM" id="SSF57879">
    <property type="entry name" value="Zinc domain conserved in yeast copper-regulated transcription factors"/>
    <property type="match status" value="1"/>
</dbReference>
<dbReference type="GO" id="GO:0005507">
    <property type="term" value="F:copper ion binding"/>
    <property type="evidence" value="ECO:0007669"/>
    <property type="project" value="InterPro"/>
</dbReference>
<dbReference type="InterPro" id="IPR036395">
    <property type="entry name" value="Cu_fist_DNA-bd_dom_sf"/>
</dbReference>
<dbReference type="PANTHER" id="PTHR28088">
    <property type="entry name" value="TRANSCRIPTIONAL ACTIVATOR HAA1-RELATED"/>
    <property type="match status" value="1"/>
</dbReference>
<evidence type="ECO:0000313" key="11">
    <source>
        <dbReference type="Proteomes" id="UP000007148"/>
    </source>
</evidence>
<evidence type="ECO:0000256" key="2">
    <source>
        <dbReference type="ARBA" id="ARBA00022723"/>
    </source>
</evidence>
<dbReference type="PANTHER" id="PTHR28088:SF5">
    <property type="entry name" value="TRANSCRIPTIONAL ACTIVATOR HAA1-RELATED"/>
    <property type="match status" value="1"/>
</dbReference>
<keyword evidence="4" id="KW-0186">Copper</keyword>
<dbReference type="AlphaFoldDB" id="G4TFL5"/>
<protein>
    <recommendedName>
        <fullName evidence="9">Copper-fist domain-containing protein</fullName>
    </recommendedName>
</protein>
<evidence type="ECO:0000256" key="8">
    <source>
        <dbReference type="SAM" id="MobiDB-lite"/>
    </source>
</evidence>
<dbReference type="GO" id="GO:0006879">
    <property type="term" value="P:intracellular iron ion homeostasis"/>
    <property type="evidence" value="ECO:0007669"/>
    <property type="project" value="TreeGrafter"/>
</dbReference>
<keyword evidence="11" id="KW-1185">Reference proteome</keyword>
<dbReference type="EMBL" id="CAFZ01000072">
    <property type="protein sequence ID" value="CCA70087.1"/>
    <property type="molecule type" value="Genomic_DNA"/>
</dbReference>
<dbReference type="InParanoid" id="G4TFL5"/>
<keyword evidence="5" id="KW-0805">Transcription regulation</keyword>
<dbReference type="GO" id="GO:0045944">
    <property type="term" value="P:positive regulation of transcription by RNA polymerase II"/>
    <property type="evidence" value="ECO:0007669"/>
    <property type="project" value="TreeGrafter"/>
</dbReference>
<gene>
    <name evidence="10" type="ORF">PIIN_04027</name>
</gene>
<evidence type="ECO:0000313" key="10">
    <source>
        <dbReference type="EMBL" id="CCA70087.1"/>
    </source>
</evidence>
<feature type="region of interest" description="Disordered" evidence="8">
    <location>
        <begin position="151"/>
        <end position="174"/>
    </location>
</feature>
<keyword evidence="7" id="KW-0539">Nucleus</keyword>
<feature type="region of interest" description="Disordered" evidence="8">
    <location>
        <begin position="358"/>
        <end position="379"/>
    </location>
</feature>
<evidence type="ECO:0000256" key="6">
    <source>
        <dbReference type="ARBA" id="ARBA00023163"/>
    </source>
</evidence>
<dbReference type="FunFam" id="3.90.430.10:FF:000001">
    <property type="entry name" value="Copper fist DNA-binding protein"/>
    <property type="match status" value="1"/>
</dbReference>
<dbReference type="Pfam" id="PF00649">
    <property type="entry name" value="Copper-fist"/>
    <property type="match status" value="1"/>
</dbReference>
<dbReference type="InterPro" id="IPR051763">
    <property type="entry name" value="Copper_Homeo_Regul"/>
</dbReference>
<evidence type="ECO:0000256" key="7">
    <source>
        <dbReference type="ARBA" id="ARBA00023242"/>
    </source>
</evidence>
<proteinExistence type="predicted"/>
<keyword evidence="6" id="KW-0804">Transcription</keyword>
<evidence type="ECO:0000256" key="3">
    <source>
        <dbReference type="ARBA" id="ARBA00022833"/>
    </source>
</evidence>
<keyword evidence="2" id="KW-0479">Metal-binding</keyword>
<accession>G4TFL5</accession>
<dbReference type="GO" id="GO:0000978">
    <property type="term" value="F:RNA polymerase II cis-regulatory region sequence-specific DNA binding"/>
    <property type="evidence" value="ECO:0007669"/>
    <property type="project" value="TreeGrafter"/>
</dbReference>
<dbReference type="Proteomes" id="UP000007148">
    <property type="component" value="Unassembled WGS sequence"/>
</dbReference>
<name>G4TFL5_SERID</name>
<evidence type="ECO:0000256" key="5">
    <source>
        <dbReference type="ARBA" id="ARBA00023015"/>
    </source>
</evidence>